<dbReference type="RefSeq" id="XP_006659280.1">
    <property type="nucleotide sequence ID" value="XM_006659217.3"/>
</dbReference>
<evidence type="ECO:0000313" key="15">
    <source>
        <dbReference type="Proteomes" id="UP000006038"/>
    </source>
</evidence>
<dbReference type="Gene3D" id="1.10.10.60">
    <property type="entry name" value="Homeodomain-like"/>
    <property type="match status" value="1"/>
</dbReference>
<evidence type="ECO:0000256" key="2">
    <source>
        <dbReference type="ARBA" id="ARBA00006789"/>
    </source>
</evidence>
<dbReference type="InterPro" id="IPR002913">
    <property type="entry name" value="START_lipid-bd_dom"/>
</dbReference>
<reference evidence="14" key="1">
    <citation type="journal article" date="2013" name="Nat. Commun.">
        <title>Whole-genome sequencing of Oryza brachyantha reveals mechanisms underlying Oryza genome evolution.</title>
        <authorList>
            <person name="Chen J."/>
            <person name="Huang Q."/>
            <person name="Gao D."/>
            <person name="Wang J."/>
            <person name="Lang Y."/>
            <person name="Liu T."/>
            <person name="Li B."/>
            <person name="Bai Z."/>
            <person name="Luis Goicoechea J."/>
            <person name="Liang C."/>
            <person name="Chen C."/>
            <person name="Zhang W."/>
            <person name="Sun S."/>
            <person name="Liao Y."/>
            <person name="Zhang X."/>
            <person name="Yang L."/>
            <person name="Song C."/>
            <person name="Wang M."/>
            <person name="Shi J."/>
            <person name="Liu G."/>
            <person name="Liu J."/>
            <person name="Zhou H."/>
            <person name="Zhou W."/>
            <person name="Yu Q."/>
            <person name="An N."/>
            <person name="Chen Y."/>
            <person name="Cai Q."/>
            <person name="Wang B."/>
            <person name="Liu B."/>
            <person name="Min J."/>
            <person name="Huang Y."/>
            <person name="Wu H."/>
            <person name="Li Z."/>
            <person name="Zhang Y."/>
            <person name="Yin Y."/>
            <person name="Song W."/>
            <person name="Jiang J."/>
            <person name="Jackson S.A."/>
            <person name="Wing R.A."/>
            <person name="Wang J."/>
            <person name="Chen M."/>
        </authorList>
    </citation>
    <scope>NUCLEOTIDE SEQUENCE [LARGE SCALE GENOMIC DNA]</scope>
    <source>
        <strain evidence="14">cv. IRGC 101232</strain>
    </source>
</reference>
<protein>
    <recommendedName>
        <fullName evidence="16">Homeobox domain-containing protein</fullName>
    </recommendedName>
</protein>
<dbReference type="KEGG" id="obr:102714939"/>
<organism evidence="14">
    <name type="scientific">Oryza brachyantha</name>
    <name type="common">malo sina</name>
    <dbReference type="NCBI Taxonomy" id="4533"/>
    <lineage>
        <taxon>Eukaryota</taxon>
        <taxon>Viridiplantae</taxon>
        <taxon>Streptophyta</taxon>
        <taxon>Embryophyta</taxon>
        <taxon>Tracheophyta</taxon>
        <taxon>Spermatophyta</taxon>
        <taxon>Magnoliopsida</taxon>
        <taxon>Liliopsida</taxon>
        <taxon>Poales</taxon>
        <taxon>Poaceae</taxon>
        <taxon>BOP clade</taxon>
        <taxon>Oryzoideae</taxon>
        <taxon>Oryzeae</taxon>
        <taxon>Oryzinae</taxon>
        <taxon>Oryza</taxon>
    </lineage>
</organism>
<accession>J3MRW7</accession>
<dbReference type="GO" id="GO:0008289">
    <property type="term" value="F:lipid binding"/>
    <property type="evidence" value="ECO:0007669"/>
    <property type="project" value="InterPro"/>
</dbReference>
<proteinExistence type="inferred from homology"/>
<dbReference type="GeneID" id="102714939"/>
<evidence type="ECO:0000256" key="5">
    <source>
        <dbReference type="ARBA" id="ARBA00023125"/>
    </source>
</evidence>
<dbReference type="InterPro" id="IPR001356">
    <property type="entry name" value="HD"/>
</dbReference>
<keyword evidence="15" id="KW-1185">Reference proteome</keyword>
<dbReference type="GO" id="GO:0003677">
    <property type="term" value="F:DNA binding"/>
    <property type="evidence" value="ECO:0007669"/>
    <property type="project" value="UniProtKB-UniRule"/>
</dbReference>
<keyword evidence="8 9" id="KW-0539">Nucleus</keyword>
<dbReference type="PROSITE" id="PS50848">
    <property type="entry name" value="START"/>
    <property type="match status" value="1"/>
</dbReference>
<dbReference type="PANTHER" id="PTHR45654">
    <property type="entry name" value="HOMEOBOX-LEUCINE ZIPPER PROTEIN MERISTEM L1"/>
    <property type="match status" value="1"/>
</dbReference>
<dbReference type="STRING" id="4533.J3MRW7"/>
<evidence type="ECO:0000256" key="10">
    <source>
        <dbReference type="RuleBase" id="RU000682"/>
    </source>
</evidence>
<evidence type="ECO:0000313" key="14">
    <source>
        <dbReference type="EnsemblPlants" id="OB08G18460.1"/>
    </source>
</evidence>
<evidence type="ECO:0000259" key="13">
    <source>
        <dbReference type="PROSITE" id="PS50848"/>
    </source>
</evidence>
<dbReference type="SMART" id="SM00389">
    <property type="entry name" value="HOX"/>
    <property type="match status" value="1"/>
</dbReference>
<keyword evidence="6 9" id="KW-0371">Homeobox</keyword>
<dbReference type="GO" id="GO:0005634">
    <property type="term" value="C:nucleus"/>
    <property type="evidence" value="ECO:0007669"/>
    <property type="project" value="UniProtKB-SubCell"/>
</dbReference>
<dbReference type="Proteomes" id="UP000006038">
    <property type="component" value="Chromosome 8"/>
</dbReference>
<dbReference type="Pfam" id="PF00046">
    <property type="entry name" value="Homeodomain"/>
    <property type="match status" value="1"/>
</dbReference>
<keyword evidence="5 9" id="KW-0238">DNA-binding</keyword>
<dbReference type="CDD" id="cd00086">
    <property type="entry name" value="homeodomain"/>
    <property type="match status" value="1"/>
</dbReference>
<evidence type="ECO:0000256" key="8">
    <source>
        <dbReference type="ARBA" id="ARBA00023242"/>
    </source>
</evidence>
<keyword evidence="7" id="KW-0804">Transcription</keyword>
<dbReference type="Pfam" id="PF01852">
    <property type="entry name" value="START"/>
    <property type="match status" value="1"/>
</dbReference>
<dbReference type="Pfam" id="PF25797">
    <property type="entry name" value="PDF2_C"/>
    <property type="match status" value="1"/>
</dbReference>
<sequence>MDTELELMASYVSKLKFILQEEQPELHTATLLSSLGSSNQDERYGHSAGENRMETRIRKKRKYQVLTAQQRDRLNCAFQSCLHPDQNAIEELANELNMSPDRVRYWFQNHKTQMKRFKNNEERNLLQKENEDLKEENAELRNRMRNLTCHTCGLPLFHKDCCHLENAMLKGELKCKHGSASTLIPQGVSSLLPSSSGLIAPGSNLGSNAVLVPESVMPSSVSQPAPALPNANWPILHKLSGNPNDGYGERDILFDLANRAVIEFITVMEDEALWLPNMDILAVESLNYQKYLAKSMTIGLKPVNFKVDATRDTAIVKGSCADLVKGLSDVNWWRELFPGIVASANTTRIISTGHSNSCDGLLQLMHAELQVMSPEIPVGDVTFLRQCVQNGTGLWYVVDVSINSVLGKSKSSQHSVQSTRTTERHMEVRFLPSGCIIQEMGNGYSKVNWMVHAVYDERVIQELHWPLLRSGKALGACRWVASLQRHSQFFSSLCNSIPCPGSTVKEMLWRRNALHLVKQMTSSFTALCASMSKAMLQDVDVTQFANQIIGGATGEPVGQLLSATTTIWLPGVKPRHVYDYLHDEQCLVEWRYLFGDQLLQGNALPYGAPRNGEAVQKFYRMVNGLHEGHAISLINPREIDGSISSTLLLQEARTDLSGSLIVYAGIDVNTMHSIMTGDLDPATVFLVSSGCVILPDCLDSCPLLPPPTADQASSSSSAGIASRSRTGGSFVTVAYQMFVSSQSSGGSSINQGHDALKNATNMFKASLETPILA</sequence>
<dbReference type="InterPro" id="IPR042160">
    <property type="entry name" value="HD-Zip_IV"/>
</dbReference>
<evidence type="ECO:0000256" key="7">
    <source>
        <dbReference type="ARBA" id="ARBA00023163"/>
    </source>
</evidence>
<keyword evidence="3" id="KW-0805">Transcription regulation</keyword>
<dbReference type="AlphaFoldDB" id="J3MRW7"/>
<dbReference type="RefSeq" id="XP_015695446.1">
    <property type="nucleotide sequence ID" value="XM_015839960.2"/>
</dbReference>
<dbReference type="Gramene" id="OB08G18460.1">
    <property type="protein sequence ID" value="OB08G18460.1"/>
    <property type="gene ID" value="OB08G18460"/>
</dbReference>
<dbReference type="InterPro" id="IPR009057">
    <property type="entry name" value="Homeodomain-like_sf"/>
</dbReference>
<name>J3MRW7_ORYBR</name>
<dbReference type="InterPro" id="IPR057993">
    <property type="entry name" value="HD-Zip_IV_C"/>
</dbReference>
<dbReference type="RefSeq" id="XP_015695445.1">
    <property type="nucleotide sequence ID" value="XM_015839959.2"/>
</dbReference>
<evidence type="ECO:0000256" key="3">
    <source>
        <dbReference type="ARBA" id="ARBA00023015"/>
    </source>
</evidence>
<evidence type="ECO:0008006" key="16">
    <source>
        <dbReference type="Google" id="ProtNLM"/>
    </source>
</evidence>
<feature type="domain" description="START" evidence="13">
    <location>
        <begin position="246"/>
        <end position="492"/>
    </location>
</feature>
<dbReference type="EnsemblPlants" id="OB08G18460.1">
    <property type="protein sequence ID" value="OB08G18460.1"/>
    <property type="gene ID" value="OB08G18460"/>
</dbReference>
<feature type="domain" description="Homeobox" evidence="12">
    <location>
        <begin position="57"/>
        <end position="117"/>
    </location>
</feature>
<feature type="DNA-binding region" description="Homeobox" evidence="9">
    <location>
        <begin position="59"/>
        <end position="118"/>
    </location>
</feature>
<dbReference type="eggNOG" id="ENOG502QUAY">
    <property type="taxonomic scope" value="Eukaryota"/>
</dbReference>
<evidence type="ECO:0000256" key="6">
    <source>
        <dbReference type="ARBA" id="ARBA00023155"/>
    </source>
</evidence>
<feature type="coiled-coil region" evidence="11">
    <location>
        <begin position="116"/>
        <end position="150"/>
    </location>
</feature>
<evidence type="ECO:0000256" key="9">
    <source>
        <dbReference type="PROSITE-ProRule" id="PRU00108"/>
    </source>
</evidence>
<dbReference type="PANTHER" id="PTHR45654:SF111">
    <property type="entry name" value="HOMEOBOX-LEUCINE ZIPPER PROTEIN ROC6"/>
    <property type="match status" value="1"/>
</dbReference>
<evidence type="ECO:0000259" key="12">
    <source>
        <dbReference type="PROSITE" id="PS50071"/>
    </source>
</evidence>
<comment type="subcellular location">
    <subcellularLocation>
        <location evidence="1 9 10">Nucleus</location>
    </subcellularLocation>
</comment>
<dbReference type="SUPFAM" id="SSF55961">
    <property type="entry name" value="Bet v1-like"/>
    <property type="match status" value="1"/>
</dbReference>
<dbReference type="OrthoDB" id="6159439at2759"/>
<evidence type="ECO:0000256" key="1">
    <source>
        <dbReference type="ARBA" id="ARBA00004123"/>
    </source>
</evidence>
<comment type="similarity">
    <text evidence="2">Belongs to the HD-ZIP homeobox family. Class IV subfamily.</text>
</comment>
<dbReference type="PROSITE" id="PS50071">
    <property type="entry name" value="HOMEOBOX_2"/>
    <property type="match status" value="1"/>
</dbReference>
<dbReference type="HOGENOM" id="CLU_015002_2_1_1"/>
<dbReference type="CDD" id="cd08875">
    <property type="entry name" value="START_ArGLABRA2_like"/>
    <property type="match status" value="1"/>
</dbReference>
<evidence type="ECO:0000256" key="4">
    <source>
        <dbReference type="ARBA" id="ARBA00023054"/>
    </source>
</evidence>
<dbReference type="SUPFAM" id="SSF46689">
    <property type="entry name" value="Homeodomain-like"/>
    <property type="match status" value="1"/>
</dbReference>
<reference evidence="14" key="2">
    <citation type="submission" date="2013-04" db="UniProtKB">
        <authorList>
            <consortium name="EnsemblPlants"/>
        </authorList>
    </citation>
    <scope>IDENTIFICATION</scope>
</reference>
<gene>
    <name evidence="14" type="primary">LOC102714939</name>
</gene>
<dbReference type="OMA" id="RMVNGLH"/>
<dbReference type="SMART" id="SM00234">
    <property type="entry name" value="START"/>
    <property type="match status" value="1"/>
</dbReference>
<keyword evidence="4 11" id="KW-0175">Coiled coil</keyword>
<evidence type="ECO:0000256" key="11">
    <source>
        <dbReference type="SAM" id="Coils"/>
    </source>
</evidence>